<keyword evidence="2" id="KW-0812">Transmembrane</keyword>
<evidence type="ECO:0000256" key="2">
    <source>
        <dbReference type="SAM" id="Phobius"/>
    </source>
</evidence>
<organism evidence="4 5">
    <name type="scientific">Phialocephala subalpina</name>
    <dbReference type="NCBI Taxonomy" id="576137"/>
    <lineage>
        <taxon>Eukaryota</taxon>
        <taxon>Fungi</taxon>
        <taxon>Dikarya</taxon>
        <taxon>Ascomycota</taxon>
        <taxon>Pezizomycotina</taxon>
        <taxon>Leotiomycetes</taxon>
        <taxon>Helotiales</taxon>
        <taxon>Mollisiaceae</taxon>
        <taxon>Phialocephala</taxon>
        <taxon>Phialocephala fortinii species complex</taxon>
    </lineage>
</organism>
<evidence type="ECO:0000313" key="5">
    <source>
        <dbReference type="Proteomes" id="UP000184330"/>
    </source>
</evidence>
<gene>
    <name evidence="4" type="ORF">PAC_11256</name>
</gene>
<keyword evidence="2" id="KW-0472">Membrane</keyword>
<feature type="region of interest" description="Disordered" evidence="1">
    <location>
        <begin position="262"/>
        <end position="283"/>
    </location>
</feature>
<dbReference type="Proteomes" id="UP000184330">
    <property type="component" value="Unassembled WGS sequence"/>
</dbReference>
<feature type="compositionally biased region" description="Low complexity" evidence="1">
    <location>
        <begin position="156"/>
        <end position="186"/>
    </location>
</feature>
<evidence type="ECO:0000256" key="1">
    <source>
        <dbReference type="SAM" id="MobiDB-lite"/>
    </source>
</evidence>
<keyword evidence="2" id="KW-1133">Transmembrane helix</keyword>
<name>A0A1L7X8L7_9HELO</name>
<accession>A0A1L7X8L7</accession>
<sequence>MPLYSHQLTSILMTSFFFLKATASQPCYWPNGTQTDSNSVACSSTGTSQCCQIGSSCLNNGLCFNPGDGIPYRGACTSQGWVATNTSSCPTFCSNWNGGYGWAELNFCGQLGGTQRYWCDDPETSPNRCAGLMYAWPEALGGVAANVGPALEVTTGTVSPTVSPTTTSTPTSSGTPSGTTTQSTSSLPAMNDSKLPLAIGAGVGIPLGILVLGVLAFIFMKARTNKKRGTRIDDIALRPGWTSSEIKPNIWVQPHEVAAEQEVAGNSVSELPEHRYHDGRDNF</sequence>
<evidence type="ECO:0000256" key="3">
    <source>
        <dbReference type="SAM" id="SignalP"/>
    </source>
</evidence>
<evidence type="ECO:0000313" key="4">
    <source>
        <dbReference type="EMBL" id="CZR61360.1"/>
    </source>
</evidence>
<keyword evidence="5" id="KW-1185">Reference proteome</keyword>
<proteinExistence type="predicted"/>
<protein>
    <recommendedName>
        <fullName evidence="6">Mid2 domain-containing protein</fullName>
    </recommendedName>
</protein>
<reference evidence="4 5" key="1">
    <citation type="submission" date="2016-03" db="EMBL/GenBank/DDBJ databases">
        <authorList>
            <person name="Ploux O."/>
        </authorList>
    </citation>
    <scope>NUCLEOTIDE SEQUENCE [LARGE SCALE GENOMIC DNA]</scope>
    <source>
        <strain evidence="4 5">UAMH 11012</strain>
    </source>
</reference>
<feature type="chain" id="PRO_5013176990" description="Mid2 domain-containing protein" evidence="3">
    <location>
        <begin position="24"/>
        <end position="283"/>
    </location>
</feature>
<keyword evidence="3" id="KW-0732">Signal</keyword>
<dbReference type="OrthoDB" id="5215637at2759"/>
<dbReference type="STRING" id="576137.A0A1L7X8L7"/>
<feature type="signal peptide" evidence="3">
    <location>
        <begin position="1"/>
        <end position="23"/>
    </location>
</feature>
<evidence type="ECO:0008006" key="6">
    <source>
        <dbReference type="Google" id="ProtNLM"/>
    </source>
</evidence>
<dbReference type="EMBL" id="FJOG01000018">
    <property type="protein sequence ID" value="CZR61360.1"/>
    <property type="molecule type" value="Genomic_DNA"/>
</dbReference>
<dbReference type="AlphaFoldDB" id="A0A1L7X8L7"/>
<feature type="compositionally biased region" description="Basic and acidic residues" evidence="1">
    <location>
        <begin position="271"/>
        <end position="283"/>
    </location>
</feature>
<feature type="region of interest" description="Disordered" evidence="1">
    <location>
        <begin position="156"/>
        <end position="189"/>
    </location>
</feature>
<feature type="transmembrane region" description="Helical" evidence="2">
    <location>
        <begin position="195"/>
        <end position="219"/>
    </location>
</feature>